<sequence>MRYNCYNVSRTASCRLNFPRFQSKFNRKWPHTCVSTRTHIRTRRVARAALVWPPPTRTTCCPPPTVHHPSVPSPRPPWSIPCEGLVSVSNREVCSGCIVVCLPLIRSAANACQPKSFVLSYCLCVCMCLVSISFADACMTAVNAHAYPNRNTRTIGLFIFLFFKHIISFSFCI</sequence>
<protein>
    <submittedName>
        <fullName evidence="2">Uncharacterized protein</fullName>
    </submittedName>
</protein>
<reference evidence="2" key="2">
    <citation type="submission" date="2020-05" db="UniProtKB">
        <authorList>
            <consortium name="EnsemblMetazoa"/>
        </authorList>
    </citation>
    <scope>IDENTIFICATION</scope>
    <source>
        <strain evidence="2">A-37</strain>
    </source>
</reference>
<name>A0A182M273_9DIPT</name>
<evidence type="ECO:0000256" key="1">
    <source>
        <dbReference type="SAM" id="Phobius"/>
    </source>
</evidence>
<dbReference type="Proteomes" id="UP000075883">
    <property type="component" value="Unassembled WGS sequence"/>
</dbReference>
<dbReference type="VEuPathDB" id="VectorBase:ACUA007619"/>
<keyword evidence="1" id="KW-0812">Transmembrane</keyword>
<feature type="transmembrane region" description="Helical" evidence="1">
    <location>
        <begin position="155"/>
        <end position="172"/>
    </location>
</feature>
<keyword evidence="1" id="KW-1133">Transmembrane helix</keyword>
<evidence type="ECO:0000313" key="2">
    <source>
        <dbReference type="EnsemblMetazoa" id="ACUA007619-PA"/>
    </source>
</evidence>
<feature type="transmembrane region" description="Helical" evidence="1">
    <location>
        <begin position="116"/>
        <end position="135"/>
    </location>
</feature>
<dbReference type="EMBL" id="AXCM01019875">
    <property type="status" value="NOT_ANNOTATED_CDS"/>
    <property type="molecule type" value="Genomic_DNA"/>
</dbReference>
<dbReference type="AlphaFoldDB" id="A0A182M273"/>
<reference evidence="3" key="1">
    <citation type="submission" date="2013-09" db="EMBL/GenBank/DDBJ databases">
        <title>The Genome Sequence of Anopheles culicifacies species A.</title>
        <authorList>
            <consortium name="The Broad Institute Genomics Platform"/>
            <person name="Neafsey D.E."/>
            <person name="Besansky N."/>
            <person name="Howell P."/>
            <person name="Walton C."/>
            <person name="Young S.K."/>
            <person name="Zeng Q."/>
            <person name="Gargeya S."/>
            <person name="Fitzgerald M."/>
            <person name="Haas B."/>
            <person name="Abouelleil A."/>
            <person name="Allen A.W."/>
            <person name="Alvarado L."/>
            <person name="Arachchi H.M."/>
            <person name="Berlin A.M."/>
            <person name="Chapman S.B."/>
            <person name="Gainer-Dewar J."/>
            <person name="Goldberg J."/>
            <person name="Griggs A."/>
            <person name="Gujja S."/>
            <person name="Hansen M."/>
            <person name="Howarth C."/>
            <person name="Imamovic A."/>
            <person name="Ireland A."/>
            <person name="Larimer J."/>
            <person name="McCowan C."/>
            <person name="Murphy C."/>
            <person name="Pearson M."/>
            <person name="Poon T.W."/>
            <person name="Priest M."/>
            <person name="Roberts A."/>
            <person name="Saif S."/>
            <person name="Shea T."/>
            <person name="Sisk P."/>
            <person name="Sykes S."/>
            <person name="Wortman J."/>
            <person name="Nusbaum C."/>
            <person name="Birren B."/>
        </authorList>
    </citation>
    <scope>NUCLEOTIDE SEQUENCE [LARGE SCALE GENOMIC DNA]</scope>
    <source>
        <strain evidence="3">A-37</strain>
    </source>
</reference>
<proteinExistence type="predicted"/>
<evidence type="ECO:0000313" key="3">
    <source>
        <dbReference type="Proteomes" id="UP000075883"/>
    </source>
</evidence>
<dbReference type="EnsemblMetazoa" id="ACUA007619-RA">
    <property type="protein sequence ID" value="ACUA007619-PA"/>
    <property type="gene ID" value="ACUA007619"/>
</dbReference>
<organism evidence="2 3">
    <name type="scientific">Anopheles culicifacies</name>
    <dbReference type="NCBI Taxonomy" id="139723"/>
    <lineage>
        <taxon>Eukaryota</taxon>
        <taxon>Metazoa</taxon>
        <taxon>Ecdysozoa</taxon>
        <taxon>Arthropoda</taxon>
        <taxon>Hexapoda</taxon>
        <taxon>Insecta</taxon>
        <taxon>Pterygota</taxon>
        <taxon>Neoptera</taxon>
        <taxon>Endopterygota</taxon>
        <taxon>Diptera</taxon>
        <taxon>Nematocera</taxon>
        <taxon>Culicoidea</taxon>
        <taxon>Culicidae</taxon>
        <taxon>Anophelinae</taxon>
        <taxon>Anopheles</taxon>
        <taxon>culicifacies species complex</taxon>
    </lineage>
</organism>
<accession>A0A182M273</accession>
<keyword evidence="3" id="KW-1185">Reference proteome</keyword>
<keyword evidence="1" id="KW-0472">Membrane</keyword>